<dbReference type="PANTHER" id="PTHR36251:SF2">
    <property type="entry name" value="GIFSY-2 PROPHAGE HOST SPECIFICITY PROTEIN J, PHAGE LAMBDA"/>
    <property type="match status" value="1"/>
</dbReference>
<reference evidence="3" key="1">
    <citation type="submission" date="2020-09" db="EMBL/GenBank/DDBJ databases">
        <title>Pseudomonas syringae pv. eriobotryae genome sequence causing loquat canker disease.</title>
        <authorList>
            <person name="Fukuda S."/>
            <person name="Tashiro H."/>
            <person name="Nagano Y."/>
        </authorList>
    </citation>
    <scope>NUCLEOTIDE SEQUENCE</scope>
    <source>
        <strain evidence="3">AM001</strain>
    </source>
</reference>
<name>A0A9P3AJR4_PSEA0</name>
<dbReference type="AlphaFoldDB" id="A0A9P3AJR4"/>
<dbReference type="RefSeq" id="WP_189659412.1">
    <property type="nucleotide sequence ID" value="NZ_BMZW01000079.1"/>
</dbReference>
<protein>
    <recommendedName>
        <fullName evidence="2">Tip attachment protein J central straight fiber domain-containing protein</fullName>
    </recommendedName>
</protein>
<evidence type="ECO:0000313" key="3">
    <source>
        <dbReference type="EMBL" id="GFZ63269.1"/>
    </source>
</evidence>
<organism evidence="3 4">
    <name type="scientific">Pseudomonas amygdali pv. eriobotryae</name>
    <dbReference type="NCBI Taxonomy" id="129137"/>
    <lineage>
        <taxon>Bacteria</taxon>
        <taxon>Pseudomonadati</taxon>
        <taxon>Pseudomonadota</taxon>
        <taxon>Gammaproteobacteria</taxon>
        <taxon>Pseudomonadales</taxon>
        <taxon>Pseudomonadaceae</taxon>
        <taxon>Pseudomonas</taxon>
        <taxon>Pseudomonas amygdali</taxon>
    </lineage>
</organism>
<evidence type="ECO:0000313" key="4">
    <source>
        <dbReference type="Proteomes" id="UP000630864"/>
    </source>
</evidence>
<dbReference type="EMBL" id="BMZW01000079">
    <property type="protein sequence ID" value="GFZ63269.1"/>
    <property type="molecule type" value="Genomic_DNA"/>
</dbReference>
<evidence type="ECO:0000256" key="1">
    <source>
        <dbReference type="SAM" id="Phobius"/>
    </source>
</evidence>
<dbReference type="InterPro" id="IPR015406">
    <property type="entry name" value="GpJ_CSF"/>
</dbReference>
<feature type="domain" description="Tip attachment protein J central straight fiber" evidence="2">
    <location>
        <begin position="163"/>
        <end position="283"/>
    </location>
</feature>
<accession>A0A9P3AJR4</accession>
<keyword evidence="1" id="KW-0472">Membrane</keyword>
<feature type="transmembrane region" description="Helical" evidence="1">
    <location>
        <begin position="91"/>
        <end position="110"/>
    </location>
</feature>
<sequence length="303" mass="31623">MTMRTIKLYGVLRKHFGREYRIDVHSVRDAVNALCAMKPGFEKFLRTGEERGLVFSVFCGKRNAGEAEFDMQGSDTSDIRIVPLIQGSKQAGLFQVVLGVALVVAGAFTGGLSSGVGMALLAGGAAVGLGGVVQMLSPTTTASVGSNNDDGNNPSYGFGGAVMYTVKLQVNANGQYVMAAIAAGIENVGGVLQSQILMSADRFALVNTLAGGAVSTPFVAQNGQLFLGQTFIQDGTITNAKIGSYISSTNYIAGQSGWILNKDGTFEINSPLAGGGKQVINGQGGKVYDERGQLRYQWGNLAA</sequence>
<dbReference type="Pfam" id="PF09327">
    <property type="entry name" value="Phage_Tail_Tip"/>
    <property type="match status" value="1"/>
</dbReference>
<dbReference type="InterPro" id="IPR053171">
    <property type="entry name" value="Viral_Tip_Attach_Protein"/>
</dbReference>
<gene>
    <name evidence="3" type="ORF">PSE10A_57800</name>
</gene>
<proteinExistence type="predicted"/>
<comment type="caution">
    <text evidence="3">The sequence shown here is derived from an EMBL/GenBank/DDBJ whole genome shotgun (WGS) entry which is preliminary data.</text>
</comment>
<keyword evidence="1" id="KW-0812">Transmembrane</keyword>
<dbReference type="Proteomes" id="UP000630864">
    <property type="component" value="Unassembled WGS sequence"/>
</dbReference>
<evidence type="ECO:0000259" key="2">
    <source>
        <dbReference type="Pfam" id="PF09327"/>
    </source>
</evidence>
<dbReference type="PANTHER" id="PTHR36251">
    <property type="entry name" value="FELS-1 PROPHAGE HOST SPECIFICITY PROTEIN-RELATED"/>
    <property type="match status" value="1"/>
</dbReference>
<keyword evidence="1" id="KW-1133">Transmembrane helix</keyword>